<keyword evidence="2 6" id="KW-0032">Aminotransferase</keyword>
<evidence type="ECO:0000256" key="3">
    <source>
        <dbReference type="ARBA" id="ARBA00022679"/>
    </source>
</evidence>
<dbReference type="Gene3D" id="3.40.640.10">
    <property type="entry name" value="Type I PLP-dependent aspartate aminotransferase-like (Major domain)"/>
    <property type="match status" value="1"/>
</dbReference>
<dbReference type="NCBIfam" id="NF006488">
    <property type="entry name" value="PRK08912.1"/>
    <property type="match status" value="1"/>
</dbReference>
<proteinExistence type="predicted"/>
<comment type="caution">
    <text evidence="6">The sequence shown here is derived from an EMBL/GenBank/DDBJ whole genome shotgun (WGS) entry which is preliminary data.</text>
</comment>
<evidence type="ECO:0000259" key="5">
    <source>
        <dbReference type="Pfam" id="PF00155"/>
    </source>
</evidence>
<gene>
    <name evidence="6" type="ORF">P2G67_12830</name>
</gene>
<dbReference type="SUPFAM" id="SSF53383">
    <property type="entry name" value="PLP-dependent transferases"/>
    <property type="match status" value="1"/>
</dbReference>
<dbReference type="Proteomes" id="UP001215503">
    <property type="component" value="Unassembled WGS sequence"/>
</dbReference>
<dbReference type="CDD" id="cd00609">
    <property type="entry name" value="AAT_like"/>
    <property type="match status" value="1"/>
</dbReference>
<feature type="domain" description="Aminotransferase class I/classII large" evidence="5">
    <location>
        <begin position="24"/>
        <end position="376"/>
    </location>
</feature>
<dbReference type="PANTHER" id="PTHR43807">
    <property type="entry name" value="FI04487P"/>
    <property type="match status" value="1"/>
</dbReference>
<comment type="cofactor">
    <cofactor evidence="1">
        <name>pyridoxal 5'-phosphate</name>
        <dbReference type="ChEBI" id="CHEBI:597326"/>
    </cofactor>
</comment>
<keyword evidence="4" id="KW-0663">Pyridoxal phosphate</keyword>
<evidence type="ECO:0000256" key="4">
    <source>
        <dbReference type="ARBA" id="ARBA00022898"/>
    </source>
</evidence>
<evidence type="ECO:0000313" key="7">
    <source>
        <dbReference type="Proteomes" id="UP001215503"/>
    </source>
</evidence>
<protein>
    <submittedName>
        <fullName evidence="6">Aminotransferase</fullName>
    </submittedName>
</protein>
<name>A0ABT5YPG2_9PROT</name>
<sequence>MNSLFASLPTTVFESMSQLAREHDAINLGQGFPDDPGPEDVRRAAADAAVDGWNQYPPMFGLPELRQAIAAHYQRFHGVDLDWQREVLVTSGATEALAASLLALIEPGDEVVLFQPMYDAYLPLVLRAGGVPRFVTLQPPQWRFDAAQLEAAFSDKTRVVLLNTPLNPAGTVLAREDIDLLADFVERYDATVVCDEVWEHITFDDVAHTSLLSVPALRERTVKIGSAGKIFSLTGWKVGLVAAAPPLHAAISRAHQYLTFTTPPNLQTAVAYGLGKEEDFFLGQRQDFQRQRDRFASGLERLGFTVLPCQATYFLNVDIAPLGLSDDVAFCERLVREAGVAAIPVSAFYAEDKVTTAVRFCFAKRDAVLDGALERLERFMTQL</sequence>
<keyword evidence="7" id="KW-1185">Reference proteome</keyword>
<dbReference type="InterPro" id="IPR051326">
    <property type="entry name" value="Kynurenine-oxoglutarate_AT"/>
</dbReference>
<dbReference type="RefSeq" id="WP_275823618.1">
    <property type="nucleotide sequence ID" value="NZ_JARHUD010000007.1"/>
</dbReference>
<dbReference type="GO" id="GO:0008483">
    <property type="term" value="F:transaminase activity"/>
    <property type="evidence" value="ECO:0007669"/>
    <property type="project" value="UniProtKB-KW"/>
</dbReference>
<dbReference type="InterPro" id="IPR015421">
    <property type="entry name" value="PyrdxlP-dep_Trfase_major"/>
</dbReference>
<keyword evidence="3" id="KW-0808">Transferase</keyword>
<dbReference type="EMBL" id="JARHUD010000007">
    <property type="protein sequence ID" value="MDF2096859.1"/>
    <property type="molecule type" value="Genomic_DNA"/>
</dbReference>
<accession>A0ABT5YPG2</accession>
<dbReference type="InterPro" id="IPR015424">
    <property type="entry name" value="PyrdxlP-dep_Trfase"/>
</dbReference>
<dbReference type="PANTHER" id="PTHR43807:SF20">
    <property type="entry name" value="FI04487P"/>
    <property type="match status" value="1"/>
</dbReference>
<reference evidence="6 7" key="1">
    <citation type="submission" date="2023-03" db="EMBL/GenBank/DDBJ databases">
        <title>Fodinicurvata sp. CAU 1616 isolated from sea sendiment.</title>
        <authorList>
            <person name="Kim W."/>
        </authorList>
    </citation>
    <scope>NUCLEOTIDE SEQUENCE [LARGE SCALE GENOMIC DNA]</scope>
    <source>
        <strain evidence="6 7">CAU 1616</strain>
    </source>
</reference>
<evidence type="ECO:0000256" key="1">
    <source>
        <dbReference type="ARBA" id="ARBA00001933"/>
    </source>
</evidence>
<organism evidence="6 7">
    <name type="scientific">Aquibaculum arenosum</name>
    <dbReference type="NCBI Taxonomy" id="3032591"/>
    <lineage>
        <taxon>Bacteria</taxon>
        <taxon>Pseudomonadati</taxon>
        <taxon>Pseudomonadota</taxon>
        <taxon>Alphaproteobacteria</taxon>
        <taxon>Rhodospirillales</taxon>
        <taxon>Rhodovibrionaceae</taxon>
        <taxon>Aquibaculum</taxon>
    </lineage>
</organism>
<evidence type="ECO:0000256" key="2">
    <source>
        <dbReference type="ARBA" id="ARBA00022576"/>
    </source>
</evidence>
<dbReference type="Pfam" id="PF00155">
    <property type="entry name" value="Aminotran_1_2"/>
    <property type="match status" value="1"/>
</dbReference>
<dbReference type="InterPro" id="IPR004839">
    <property type="entry name" value="Aminotransferase_I/II_large"/>
</dbReference>
<dbReference type="Gene3D" id="3.90.1150.10">
    <property type="entry name" value="Aspartate Aminotransferase, domain 1"/>
    <property type="match status" value="1"/>
</dbReference>
<dbReference type="InterPro" id="IPR015422">
    <property type="entry name" value="PyrdxlP-dep_Trfase_small"/>
</dbReference>
<evidence type="ECO:0000313" key="6">
    <source>
        <dbReference type="EMBL" id="MDF2096859.1"/>
    </source>
</evidence>